<keyword evidence="4" id="KW-1185">Reference proteome</keyword>
<organism evidence="3 4">
    <name type="scientific">Scleromatobacter humisilvae</name>
    <dbReference type="NCBI Taxonomy" id="2897159"/>
    <lineage>
        <taxon>Bacteria</taxon>
        <taxon>Pseudomonadati</taxon>
        <taxon>Pseudomonadota</taxon>
        <taxon>Betaproteobacteria</taxon>
        <taxon>Burkholderiales</taxon>
        <taxon>Sphaerotilaceae</taxon>
        <taxon>Scleromatobacter</taxon>
    </lineage>
</organism>
<protein>
    <submittedName>
        <fullName evidence="3">Aldo/keto reductase</fullName>
    </submittedName>
</protein>
<dbReference type="Proteomes" id="UP001139353">
    <property type="component" value="Unassembled WGS sequence"/>
</dbReference>
<feature type="domain" description="NADP-dependent oxidoreductase" evidence="2">
    <location>
        <begin position="15"/>
        <end position="314"/>
    </location>
</feature>
<name>A0A9X1YQT4_9BURK</name>
<dbReference type="GO" id="GO:0016491">
    <property type="term" value="F:oxidoreductase activity"/>
    <property type="evidence" value="ECO:0007669"/>
    <property type="project" value="UniProtKB-KW"/>
</dbReference>
<dbReference type="GO" id="GO:0005829">
    <property type="term" value="C:cytosol"/>
    <property type="evidence" value="ECO:0007669"/>
    <property type="project" value="TreeGrafter"/>
</dbReference>
<dbReference type="CDD" id="cd19081">
    <property type="entry name" value="AKR_AKR9C1"/>
    <property type="match status" value="1"/>
</dbReference>
<dbReference type="InterPro" id="IPR023210">
    <property type="entry name" value="NADP_OxRdtase_dom"/>
</dbReference>
<evidence type="ECO:0000313" key="3">
    <source>
        <dbReference type="EMBL" id="MCK9689653.1"/>
    </source>
</evidence>
<dbReference type="InterPro" id="IPR050523">
    <property type="entry name" value="AKR_Detox_Biosynth"/>
</dbReference>
<dbReference type="AlphaFoldDB" id="A0A9X1YQT4"/>
<dbReference type="PANTHER" id="PTHR43364:SF6">
    <property type="entry name" value="OXIDOREDUCTASE-RELATED"/>
    <property type="match status" value="1"/>
</dbReference>
<keyword evidence="1" id="KW-0560">Oxidoreductase</keyword>
<proteinExistence type="predicted"/>
<dbReference type="PANTHER" id="PTHR43364">
    <property type="entry name" value="NADH-SPECIFIC METHYLGLYOXAL REDUCTASE-RELATED"/>
    <property type="match status" value="1"/>
</dbReference>
<dbReference type="EMBL" id="JAJLJH010000017">
    <property type="protein sequence ID" value="MCK9689653.1"/>
    <property type="molecule type" value="Genomic_DNA"/>
</dbReference>
<evidence type="ECO:0000313" key="4">
    <source>
        <dbReference type="Proteomes" id="UP001139353"/>
    </source>
</evidence>
<dbReference type="Gene3D" id="3.20.20.100">
    <property type="entry name" value="NADP-dependent oxidoreductase domain"/>
    <property type="match status" value="1"/>
</dbReference>
<evidence type="ECO:0000259" key="2">
    <source>
        <dbReference type="Pfam" id="PF00248"/>
    </source>
</evidence>
<comment type="caution">
    <text evidence="3">The sequence shown here is derived from an EMBL/GenBank/DDBJ whole genome shotgun (WGS) entry which is preliminary data.</text>
</comment>
<gene>
    <name evidence="3" type="ORF">LPC04_28370</name>
</gene>
<reference evidence="3" key="1">
    <citation type="submission" date="2021-11" db="EMBL/GenBank/DDBJ databases">
        <title>BS-T2-15 a new species belonging to the Comamonadaceae family isolated from the soil of a French oak forest.</title>
        <authorList>
            <person name="Mieszkin S."/>
            <person name="Alain K."/>
        </authorList>
    </citation>
    <scope>NUCLEOTIDE SEQUENCE</scope>
    <source>
        <strain evidence="3">BS-T2-15</strain>
    </source>
</reference>
<dbReference type="SUPFAM" id="SSF51430">
    <property type="entry name" value="NAD(P)-linked oxidoreductase"/>
    <property type="match status" value="1"/>
</dbReference>
<dbReference type="Pfam" id="PF00248">
    <property type="entry name" value="Aldo_ket_red"/>
    <property type="match status" value="1"/>
</dbReference>
<dbReference type="InterPro" id="IPR036812">
    <property type="entry name" value="NAD(P)_OxRdtase_dom_sf"/>
</dbReference>
<accession>A0A9X1YQT4</accession>
<sequence length="320" mass="35094">MQLRPLGQTGLQIAPIVFGGNVFGWTADENRSFELLDAFVDAGFNAIDTADVYSRWVPGHQGGESETLIGRWLKANPARRRQVLLFTKVGSDMGDEHKGLGKLWIERAVEDSLRRLNTDVIDLYQSHRPDPETSYEETLATYDRLMKAGKIRAFGCSNFDARQLAEAQDSARINKLPAYQTLQPEYNLHDRDAYDGPLRDLAIKLGLGVITYFSLASGFLTGKYRSEADLGKSQRGGGVKKYLNPRGRRILGALDQVSQRHGTKPGVVALAWLIAREGVTAPIASATSVEQLKDFSAAAELALSDSDRAQLDQASAPDAA</sequence>
<evidence type="ECO:0000256" key="1">
    <source>
        <dbReference type="ARBA" id="ARBA00023002"/>
    </source>
</evidence>
<dbReference type="RefSeq" id="WP_275685706.1">
    <property type="nucleotide sequence ID" value="NZ_JAJLJH010000017.1"/>
</dbReference>
<dbReference type="FunFam" id="3.20.20.100:FF:000004">
    <property type="entry name" value="Oxidoreductase, aldo/keto reductase"/>
    <property type="match status" value="1"/>
</dbReference>